<comment type="cofactor">
    <cofactor evidence="1">
        <name>Zn(2+)</name>
        <dbReference type="ChEBI" id="CHEBI:29105"/>
    </cofactor>
</comment>
<dbReference type="GO" id="GO:0005524">
    <property type="term" value="F:ATP binding"/>
    <property type="evidence" value="ECO:0007669"/>
    <property type="project" value="UniProtKB-KW"/>
</dbReference>
<evidence type="ECO:0000256" key="12">
    <source>
        <dbReference type="ARBA" id="ARBA00022840"/>
    </source>
</evidence>
<evidence type="ECO:0000256" key="5">
    <source>
        <dbReference type="ARBA" id="ARBA00010550"/>
    </source>
</evidence>
<dbReference type="PANTHER" id="PTHR43655">
    <property type="entry name" value="ATP-DEPENDENT PROTEASE"/>
    <property type="match status" value="1"/>
</dbReference>
<keyword evidence="10" id="KW-0378">Hydrolase</keyword>
<dbReference type="Gene3D" id="1.20.58.760">
    <property type="entry name" value="Peptidase M41"/>
    <property type="match status" value="1"/>
</dbReference>
<dbReference type="Pfam" id="PF17862">
    <property type="entry name" value="AAA_lid_3"/>
    <property type="match status" value="1"/>
</dbReference>
<dbReference type="Gene3D" id="3.40.50.300">
    <property type="entry name" value="P-loop containing nucleotide triphosphate hydrolases"/>
    <property type="match status" value="1"/>
</dbReference>
<dbReference type="InterPro" id="IPR027417">
    <property type="entry name" value="P-loop_NTPase"/>
</dbReference>
<evidence type="ECO:0000256" key="2">
    <source>
        <dbReference type="ARBA" id="ARBA00004173"/>
    </source>
</evidence>
<dbReference type="WBParaSite" id="jg3874">
    <property type="protein sequence ID" value="jg3874"/>
    <property type="gene ID" value="jg3874"/>
</dbReference>
<dbReference type="GO" id="GO:0004176">
    <property type="term" value="F:ATP-dependent peptidase activity"/>
    <property type="evidence" value="ECO:0007669"/>
    <property type="project" value="InterPro"/>
</dbReference>
<evidence type="ECO:0000259" key="18">
    <source>
        <dbReference type="SMART" id="SM00382"/>
    </source>
</evidence>
<keyword evidence="12 16" id="KW-0067">ATP-binding</keyword>
<name>A0A915E9S3_9BILA</name>
<sequence length="418" mass="46311">MLAKAAAGEASCSFISAAGSEFVQMFVGVGAARVRDMFQKARDKAPCILFIDELDAIGRARGHHSRGSGADTEQEGTLNQILTEMDGFSSEDSGVIVLAATNRVDILDKALLRPGRFDRKIQLTLPDIRGRALIFQVHLAPLKCDMDKVDLSKKLAAKTPGFSGAEIANMCNEAALIAARDACAVISMLHFEQAIDRIIGGMEKKGRILRPNEKKITAYHEAGHAVAGWFLEHCDPLVKVSLIPRGESLGFAQYQPNDKRLYSKLELHHQICRLLAGNLAEELFFDQTTTGAKDDFEKVTKIAYSMVTEHGMSNRFGKLSFSNNDDFPTYSSATDQLVDEEVREIVRAATVDTQTLLKSKKEDINKVAERLMQKEVINQEDMIELLGPRAYKEEQTYEELTEETSHKLDADLPDNLDS</sequence>
<protein>
    <submittedName>
        <fullName evidence="20">AAA+ ATPase domain-containing protein</fullName>
    </submittedName>
</protein>
<dbReference type="GO" id="GO:0046872">
    <property type="term" value="F:metal ion binding"/>
    <property type="evidence" value="ECO:0007669"/>
    <property type="project" value="UniProtKB-KW"/>
</dbReference>
<dbReference type="Pfam" id="PF00004">
    <property type="entry name" value="AAA"/>
    <property type="match status" value="1"/>
</dbReference>
<dbReference type="PROSITE" id="PS00674">
    <property type="entry name" value="AAA"/>
    <property type="match status" value="1"/>
</dbReference>
<reference evidence="20" key="1">
    <citation type="submission" date="2022-11" db="UniProtKB">
        <authorList>
            <consortium name="WormBaseParasite"/>
        </authorList>
    </citation>
    <scope>IDENTIFICATION</scope>
</reference>
<dbReference type="Gene3D" id="1.10.8.60">
    <property type="match status" value="1"/>
</dbReference>
<feature type="domain" description="AAA+ ATPase" evidence="18">
    <location>
        <begin position="1"/>
        <end position="127"/>
    </location>
</feature>
<dbReference type="PANTHER" id="PTHR43655:SF2">
    <property type="entry name" value="AFG3 LIKE MATRIX AAA PEPTIDASE SUBUNIT 2, ISOFORM A"/>
    <property type="match status" value="1"/>
</dbReference>
<evidence type="ECO:0000256" key="17">
    <source>
        <dbReference type="SAM" id="MobiDB-lite"/>
    </source>
</evidence>
<dbReference type="GO" id="GO:0004222">
    <property type="term" value="F:metalloendopeptidase activity"/>
    <property type="evidence" value="ECO:0007669"/>
    <property type="project" value="InterPro"/>
</dbReference>
<comment type="similarity">
    <text evidence="5">In the N-terminal section; belongs to the AAA ATPase family.</text>
</comment>
<dbReference type="InterPro" id="IPR003960">
    <property type="entry name" value="ATPase_AAA_CS"/>
</dbReference>
<keyword evidence="6" id="KW-0645">Protease</keyword>
<dbReference type="AlphaFoldDB" id="A0A915E9S3"/>
<evidence type="ECO:0000256" key="10">
    <source>
        <dbReference type="ARBA" id="ARBA00022801"/>
    </source>
</evidence>
<comment type="similarity">
    <text evidence="16">Belongs to the AAA ATPase family.</text>
</comment>
<dbReference type="FunFam" id="1.20.58.760:FF:000003">
    <property type="entry name" value="AFG3-like AAA ATPase 2"/>
    <property type="match status" value="1"/>
</dbReference>
<keyword evidence="8" id="KW-0479">Metal-binding</keyword>
<dbReference type="SUPFAM" id="SSF140990">
    <property type="entry name" value="FtsH protease domain-like"/>
    <property type="match status" value="1"/>
</dbReference>
<dbReference type="InterPro" id="IPR003593">
    <property type="entry name" value="AAA+_ATPase"/>
</dbReference>
<evidence type="ECO:0000313" key="20">
    <source>
        <dbReference type="WBParaSite" id="jg3874"/>
    </source>
</evidence>
<dbReference type="InterPro" id="IPR041569">
    <property type="entry name" value="AAA_lid_3"/>
</dbReference>
<dbReference type="GO" id="GO:0005745">
    <property type="term" value="C:m-AAA complex"/>
    <property type="evidence" value="ECO:0007669"/>
    <property type="project" value="TreeGrafter"/>
</dbReference>
<evidence type="ECO:0000256" key="1">
    <source>
        <dbReference type="ARBA" id="ARBA00001947"/>
    </source>
</evidence>
<evidence type="ECO:0000313" key="19">
    <source>
        <dbReference type="Proteomes" id="UP000887574"/>
    </source>
</evidence>
<dbReference type="InterPro" id="IPR050928">
    <property type="entry name" value="ATP-dep_Zn_Metalloprotease"/>
</dbReference>
<feature type="region of interest" description="Disordered" evidence="17">
    <location>
        <begin position="395"/>
        <end position="418"/>
    </location>
</feature>
<keyword evidence="15" id="KW-0472">Membrane</keyword>
<evidence type="ECO:0000256" key="14">
    <source>
        <dbReference type="ARBA" id="ARBA00023049"/>
    </source>
</evidence>
<evidence type="ECO:0000256" key="15">
    <source>
        <dbReference type="ARBA" id="ARBA00023136"/>
    </source>
</evidence>
<evidence type="ECO:0000256" key="3">
    <source>
        <dbReference type="ARBA" id="ARBA00004370"/>
    </source>
</evidence>
<dbReference type="Pfam" id="PF01434">
    <property type="entry name" value="Peptidase_M41"/>
    <property type="match status" value="1"/>
</dbReference>
<keyword evidence="19" id="KW-1185">Reference proteome</keyword>
<evidence type="ECO:0000256" key="8">
    <source>
        <dbReference type="ARBA" id="ARBA00022723"/>
    </source>
</evidence>
<dbReference type="InterPro" id="IPR037219">
    <property type="entry name" value="Peptidase_M41-like"/>
</dbReference>
<dbReference type="InterPro" id="IPR003959">
    <property type="entry name" value="ATPase_AAA_core"/>
</dbReference>
<dbReference type="SUPFAM" id="SSF52540">
    <property type="entry name" value="P-loop containing nucleoside triphosphate hydrolases"/>
    <property type="match status" value="1"/>
</dbReference>
<evidence type="ECO:0000256" key="13">
    <source>
        <dbReference type="ARBA" id="ARBA00022989"/>
    </source>
</evidence>
<comment type="similarity">
    <text evidence="4">In the C-terminal section; belongs to the peptidase M41 family.</text>
</comment>
<evidence type="ECO:0000256" key="7">
    <source>
        <dbReference type="ARBA" id="ARBA00022692"/>
    </source>
</evidence>
<evidence type="ECO:0000256" key="16">
    <source>
        <dbReference type="RuleBase" id="RU003651"/>
    </source>
</evidence>
<accession>A0A915E9S3</accession>
<evidence type="ECO:0000256" key="11">
    <source>
        <dbReference type="ARBA" id="ARBA00022833"/>
    </source>
</evidence>
<proteinExistence type="inferred from homology"/>
<dbReference type="GO" id="GO:0034982">
    <property type="term" value="P:mitochondrial protein processing"/>
    <property type="evidence" value="ECO:0007669"/>
    <property type="project" value="TreeGrafter"/>
</dbReference>
<evidence type="ECO:0000256" key="9">
    <source>
        <dbReference type="ARBA" id="ARBA00022741"/>
    </source>
</evidence>
<keyword evidence="9 16" id="KW-0547">Nucleotide-binding</keyword>
<comment type="subcellular location">
    <subcellularLocation>
        <location evidence="3">Membrane</location>
    </subcellularLocation>
    <subcellularLocation>
        <location evidence="2">Mitochondrion</location>
    </subcellularLocation>
</comment>
<dbReference type="GO" id="GO:0016887">
    <property type="term" value="F:ATP hydrolysis activity"/>
    <property type="evidence" value="ECO:0007669"/>
    <property type="project" value="InterPro"/>
</dbReference>
<keyword evidence="7" id="KW-0812">Transmembrane</keyword>
<dbReference type="FunFam" id="1.10.8.60:FF:000019">
    <property type="entry name" value="AFG3-like AAA ATPase 2"/>
    <property type="match status" value="1"/>
</dbReference>
<organism evidence="19 20">
    <name type="scientific">Ditylenchus dipsaci</name>
    <dbReference type="NCBI Taxonomy" id="166011"/>
    <lineage>
        <taxon>Eukaryota</taxon>
        <taxon>Metazoa</taxon>
        <taxon>Ecdysozoa</taxon>
        <taxon>Nematoda</taxon>
        <taxon>Chromadorea</taxon>
        <taxon>Rhabditida</taxon>
        <taxon>Tylenchina</taxon>
        <taxon>Tylenchomorpha</taxon>
        <taxon>Sphaerularioidea</taxon>
        <taxon>Anguinidae</taxon>
        <taxon>Anguininae</taxon>
        <taxon>Ditylenchus</taxon>
    </lineage>
</organism>
<keyword evidence="13" id="KW-1133">Transmembrane helix</keyword>
<evidence type="ECO:0000256" key="4">
    <source>
        <dbReference type="ARBA" id="ARBA00010044"/>
    </source>
</evidence>
<dbReference type="Proteomes" id="UP000887574">
    <property type="component" value="Unplaced"/>
</dbReference>
<evidence type="ECO:0000256" key="6">
    <source>
        <dbReference type="ARBA" id="ARBA00022670"/>
    </source>
</evidence>
<dbReference type="SMART" id="SM00382">
    <property type="entry name" value="AAA"/>
    <property type="match status" value="1"/>
</dbReference>
<keyword evidence="11" id="KW-0862">Zinc</keyword>
<dbReference type="InterPro" id="IPR000642">
    <property type="entry name" value="Peptidase_M41"/>
</dbReference>
<keyword evidence="14" id="KW-0482">Metalloprotease</keyword>